<proteinExistence type="predicted"/>
<evidence type="ECO:0000313" key="1">
    <source>
        <dbReference type="EMBL" id="KYM77060.1"/>
    </source>
</evidence>
<gene>
    <name evidence="1" type="ORF">ALC53_12503</name>
</gene>
<dbReference type="Proteomes" id="UP000078540">
    <property type="component" value="Unassembled WGS sequence"/>
</dbReference>
<name>A0A151HYZ8_9HYME</name>
<accession>A0A151HYZ8</accession>
<evidence type="ECO:0000313" key="2">
    <source>
        <dbReference type="Proteomes" id="UP000078540"/>
    </source>
</evidence>
<reference evidence="1 2" key="1">
    <citation type="submission" date="2015-09" db="EMBL/GenBank/DDBJ databases">
        <title>Atta colombica WGS genome.</title>
        <authorList>
            <person name="Nygaard S."/>
            <person name="Hu H."/>
            <person name="Boomsma J."/>
            <person name="Zhang G."/>
        </authorList>
    </citation>
    <scope>NUCLEOTIDE SEQUENCE [LARGE SCALE GENOMIC DNA]</scope>
    <source>
        <strain evidence="1">Treedump-2</strain>
        <tissue evidence="1">Whole body</tissue>
    </source>
</reference>
<dbReference type="EMBL" id="KQ976707">
    <property type="protein sequence ID" value="KYM77060.1"/>
    <property type="molecule type" value="Genomic_DNA"/>
</dbReference>
<keyword evidence="2" id="KW-1185">Reference proteome</keyword>
<protein>
    <submittedName>
        <fullName evidence="1">Uncharacterized protein</fullName>
    </submittedName>
</protein>
<dbReference type="AlphaFoldDB" id="A0A151HYZ8"/>
<sequence>METCGRSYEHNRRNGDKNFGYAVHDLADVGRNNKFYFDNKEIVIPKGSYELRNI</sequence>
<organism evidence="1 2">
    <name type="scientific">Atta colombica</name>
    <dbReference type="NCBI Taxonomy" id="520822"/>
    <lineage>
        <taxon>Eukaryota</taxon>
        <taxon>Metazoa</taxon>
        <taxon>Ecdysozoa</taxon>
        <taxon>Arthropoda</taxon>
        <taxon>Hexapoda</taxon>
        <taxon>Insecta</taxon>
        <taxon>Pterygota</taxon>
        <taxon>Neoptera</taxon>
        <taxon>Endopterygota</taxon>
        <taxon>Hymenoptera</taxon>
        <taxon>Apocrita</taxon>
        <taxon>Aculeata</taxon>
        <taxon>Formicoidea</taxon>
        <taxon>Formicidae</taxon>
        <taxon>Myrmicinae</taxon>
        <taxon>Atta</taxon>
    </lineage>
</organism>